<feature type="region of interest" description="Disordered" evidence="1">
    <location>
        <begin position="1"/>
        <end position="33"/>
    </location>
</feature>
<organism evidence="2">
    <name type="scientific">Arundo donax</name>
    <name type="common">Giant reed</name>
    <name type="synonym">Donax arundinaceus</name>
    <dbReference type="NCBI Taxonomy" id="35708"/>
    <lineage>
        <taxon>Eukaryota</taxon>
        <taxon>Viridiplantae</taxon>
        <taxon>Streptophyta</taxon>
        <taxon>Embryophyta</taxon>
        <taxon>Tracheophyta</taxon>
        <taxon>Spermatophyta</taxon>
        <taxon>Magnoliopsida</taxon>
        <taxon>Liliopsida</taxon>
        <taxon>Poales</taxon>
        <taxon>Poaceae</taxon>
        <taxon>PACMAD clade</taxon>
        <taxon>Arundinoideae</taxon>
        <taxon>Arundineae</taxon>
        <taxon>Arundo</taxon>
    </lineage>
</organism>
<evidence type="ECO:0000313" key="2">
    <source>
        <dbReference type="EMBL" id="JAE26463.1"/>
    </source>
</evidence>
<reference evidence="2" key="2">
    <citation type="journal article" date="2015" name="Data Brief">
        <title>Shoot transcriptome of the giant reed, Arundo donax.</title>
        <authorList>
            <person name="Barrero R.A."/>
            <person name="Guerrero F.D."/>
            <person name="Moolhuijzen P."/>
            <person name="Goolsby J.A."/>
            <person name="Tidwell J."/>
            <person name="Bellgard S.E."/>
            <person name="Bellgard M.I."/>
        </authorList>
    </citation>
    <scope>NUCLEOTIDE SEQUENCE</scope>
    <source>
        <tissue evidence="2">Shoot tissue taken approximately 20 cm above the soil surface</tissue>
    </source>
</reference>
<feature type="compositionally biased region" description="Basic residues" evidence="1">
    <location>
        <begin position="7"/>
        <end position="21"/>
    </location>
</feature>
<proteinExistence type="predicted"/>
<name>A0A0A9H0S7_ARUDO</name>
<evidence type="ECO:0000256" key="1">
    <source>
        <dbReference type="SAM" id="MobiDB-lite"/>
    </source>
</evidence>
<dbReference type="EMBL" id="GBRH01171433">
    <property type="protein sequence ID" value="JAE26463.1"/>
    <property type="molecule type" value="Transcribed_RNA"/>
</dbReference>
<reference evidence="2" key="1">
    <citation type="submission" date="2014-09" db="EMBL/GenBank/DDBJ databases">
        <authorList>
            <person name="Magalhaes I.L.F."/>
            <person name="Oliveira U."/>
            <person name="Santos F.R."/>
            <person name="Vidigal T.H.D.A."/>
            <person name="Brescovit A.D."/>
            <person name="Santos A.J."/>
        </authorList>
    </citation>
    <scope>NUCLEOTIDE SEQUENCE</scope>
    <source>
        <tissue evidence="2">Shoot tissue taken approximately 20 cm above the soil surface</tissue>
    </source>
</reference>
<protein>
    <submittedName>
        <fullName evidence="2">Uncharacterized protein</fullName>
    </submittedName>
</protein>
<accession>A0A0A9H0S7</accession>
<dbReference type="AlphaFoldDB" id="A0A0A9H0S7"/>
<sequence length="59" mass="6457">MQPSKGGRSHPKKDSKKKVVNKGKPTNARHGVAPSVSCTVTLGRSELLSYPILVVVDWW</sequence>